<geneLocation type="plasmid" evidence="2 3">
    <name>pFA8</name>
</geneLocation>
<keyword evidence="1" id="KW-1133">Transmembrane helix</keyword>
<keyword evidence="3" id="KW-1185">Reference proteome</keyword>
<evidence type="ECO:0000313" key="2">
    <source>
        <dbReference type="EMBL" id="BDD12922.1"/>
    </source>
</evidence>
<name>A0AAU9D6B5_9BACT</name>
<keyword evidence="2" id="KW-0614">Plasmid</keyword>
<dbReference type="Proteomes" id="UP001348817">
    <property type="component" value="Plasmid pFA8"/>
</dbReference>
<feature type="transmembrane region" description="Helical" evidence="1">
    <location>
        <begin position="37"/>
        <end position="55"/>
    </location>
</feature>
<evidence type="ECO:0000256" key="1">
    <source>
        <dbReference type="SAM" id="Phobius"/>
    </source>
</evidence>
<feature type="transmembrane region" description="Helical" evidence="1">
    <location>
        <begin position="67"/>
        <end position="85"/>
    </location>
</feature>
<reference evidence="2 3" key="1">
    <citation type="submission" date="2021-12" db="EMBL/GenBank/DDBJ databases">
        <title>Genome sequencing of bacteria with rrn-lacking chromosome and rrn-plasmid.</title>
        <authorList>
            <person name="Anda M."/>
            <person name="Iwasaki W."/>
        </authorList>
    </citation>
    <scope>NUCLEOTIDE SEQUENCE [LARGE SCALE GENOMIC DNA]</scope>
    <source>
        <strain evidence="2 3">DSM 100852</strain>
        <plasmid evidence="2 3">pFA8</plasmid>
    </source>
</reference>
<accession>A0AAU9D6B5</accession>
<dbReference type="AlphaFoldDB" id="A0AAU9D6B5"/>
<gene>
    <name evidence="2" type="ORF">FUAX_53540</name>
</gene>
<proteinExistence type="predicted"/>
<sequence>MSSNYSLSYLGASLLYAFFWYELMYLDMNLGYGLGDLYFHALFLLVFLVSTILYIITLIKKSLYRDFFIYVNVAFVVGLTLIMFLPRGTEAV</sequence>
<evidence type="ECO:0000313" key="3">
    <source>
        <dbReference type="Proteomes" id="UP001348817"/>
    </source>
</evidence>
<dbReference type="EMBL" id="AP025322">
    <property type="protein sequence ID" value="BDD12922.1"/>
    <property type="molecule type" value="Genomic_DNA"/>
</dbReference>
<protein>
    <submittedName>
        <fullName evidence="2">Uncharacterized protein</fullName>
    </submittedName>
</protein>
<feature type="transmembrane region" description="Helical" evidence="1">
    <location>
        <begin position="7"/>
        <end position="25"/>
    </location>
</feature>
<keyword evidence="1" id="KW-0472">Membrane</keyword>
<keyword evidence="1" id="KW-0812">Transmembrane</keyword>
<organism evidence="2 3">
    <name type="scientific">Fulvitalea axinellae</name>
    <dbReference type="NCBI Taxonomy" id="1182444"/>
    <lineage>
        <taxon>Bacteria</taxon>
        <taxon>Pseudomonadati</taxon>
        <taxon>Bacteroidota</taxon>
        <taxon>Cytophagia</taxon>
        <taxon>Cytophagales</taxon>
        <taxon>Persicobacteraceae</taxon>
        <taxon>Fulvitalea</taxon>
    </lineage>
</organism>
<dbReference type="KEGG" id="fax:FUAX_53540"/>